<dbReference type="OrthoDB" id="445007at2759"/>
<comment type="caution">
    <text evidence="5">The sequence shown here is derived from an EMBL/GenBank/DDBJ whole genome shotgun (WGS) entry which is preliminary data.</text>
</comment>
<dbReference type="Proteomes" id="UP000708208">
    <property type="component" value="Unassembled WGS sequence"/>
</dbReference>
<gene>
    <name evidence="5" type="ORF">AFUS01_LOCUS10674</name>
</gene>
<evidence type="ECO:0000256" key="2">
    <source>
        <dbReference type="ARBA" id="ARBA00022723"/>
    </source>
</evidence>
<dbReference type="PANTHER" id="PTHR20883:SF15">
    <property type="entry name" value="PHYTANOYL-COA DIOXYGENASE DOMAIN-CONTAINING PROTEIN 1"/>
    <property type="match status" value="1"/>
</dbReference>
<evidence type="ECO:0008006" key="7">
    <source>
        <dbReference type="Google" id="ProtNLM"/>
    </source>
</evidence>
<keyword evidence="3" id="KW-0408">Iron</keyword>
<dbReference type="GO" id="GO:0046872">
    <property type="term" value="F:metal ion binding"/>
    <property type="evidence" value="ECO:0007669"/>
    <property type="project" value="UniProtKB-KW"/>
</dbReference>
<proteinExistence type="inferred from homology"/>
<dbReference type="PANTHER" id="PTHR20883">
    <property type="entry name" value="PHYTANOYL-COA DIOXYGENASE DOMAIN CONTAINING 1"/>
    <property type="match status" value="1"/>
</dbReference>
<name>A0A8J2JPH0_9HEXA</name>
<comment type="similarity">
    <text evidence="4">Belongs to the PhyH family. PHYHD1 subfamily.</text>
</comment>
<comment type="cofactor">
    <cofactor evidence="1">
        <name>Fe cation</name>
        <dbReference type="ChEBI" id="CHEBI:24875"/>
    </cofactor>
</comment>
<evidence type="ECO:0000313" key="5">
    <source>
        <dbReference type="EMBL" id="CAG7721460.1"/>
    </source>
</evidence>
<organism evidence="5 6">
    <name type="scientific">Allacma fusca</name>
    <dbReference type="NCBI Taxonomy" id="39272"/>
    <lineage>
        <taxon>Eukaryota</taxon>
        <taxon>Metazoa</taxon>
        <taxon>Ecdysozoa</taxon>
        <taxon>Arthropoda</taxon>
        <taxon>Hexapoda</taxon>
        <taxon>Collembola</taxon>
        <taxon>Symphypleona</taxon>
        <taxon>Sminthuridae</taxon>
        <taxon>Allacma</taxon>
    </lineage>
</organism>
<keyword evidence="2" id="KW-0479">Metal-binding</keyword>
<evidence type="ECO:0000256" key="1">
    <source>
        <dbReference type="ARBA" id="ARBA00001962"/>
    </source>
</evidence>
<sequence>MCVILLHNFQFRENGFAVIPGFLSQTEVEELKDATKQLVSKYCRDMPISIFSGKKTEEGRTVLEDRDNYFLDSADKIRGFYEESAVVDGKVIVGDQEKALNKIGHALHKFEDAFRQVSFSPKVKEVVERLTTMKRPTVMQSMVIFKQPKVGGEVKPHQDASYLYTEPTSGSLLGFWIALDDANLENGCLYFTPASHQDGKLYQRYAYNIF</sequence>
<protein>
    <recommendedName>
        <fullName evidence="7">Phytanoyl-CoA dioxygenase</fullName>
    </recommendedName>
</protein>
<dbReference type="AlphaFoldDB" id="A0A8J2JPH0"/>
<dbReference type="EMBL" id="CAJVCH010079764">
    <property type="protein sequence ID" value="CAG7721460.1"/>
    <property type="molecule type" value="Genomic_DNA"/>
</dbReference>
<evidence type="ECO:0000256" key="4">
    <source>
        <dbReference type="ARBA" id="ARBA00038356"/>
    </source>
</evidence>
<dbReference type="Pfam" id="PF05721">
    <property type="entry name" value="PhyH"/>
    <property type="match status" value="1"/>
</dbReference>
<evidence type="ECO:0000313" key="6">
    <source>
        <dbReference type="Proteomes" id="UP000708208"/>
    </source>
</evidence>
<dbReference type="InterPro" id="IPR008775">
    <property type="entry name" value="Phytyl_CoA_dOase-like"/>
</dbReference>
<reference evidence="5" key="1">
    <citation type="submission" date="2021-06" db="EMBL/GenBank/DDBJ databases">
        <authorList>
            <person name="Hodson N. C."/>
            <person name="Mongue J. A."/>
            <person name="Jaron S. K."/>
        </authorList>
    </citation>
    <scope>NUCLEOTIDE SEQUENCE</scope>
</reference>
<evidence type="ECO:0000256" key="3">
    <source>
        <dbReference type="ARBA" id="ARBA00023004"/>
    </source>
</evidence>
<accession>A0A8J2JPH0</accession>
<keyword evidence="6" id="KW-1185">Reference proteome</keyword>